<comment type="caution">
    <text evidence="1">The sequence shown here is derived from an EMBL/GenBank/DDBJ whole genome shotgun (WGS) entry which is preliminary data.</text>
</comment>
<gene>
    <name evidence="1" type="ORF">XA68_10788</name>
</gene>
<dbReference type="EMBL" id="LAZP02000122">
    <property type="protein sequence ID" value="PFH60545.1"/>
    <property type="molecule type" value="Genomic_DNA"/>
</dbReference>
<reference evidence="1 2" key="2">
    <citation type="journal article" date="2017" name="Sci. Rep.">
        <title>Ant-infecting Ophiocordyceps genomes reveal a high diversity of potential behavioral manipulation genes and a possible major role for enterotoxins.</title>
        <authorList>
            <person name="de Bekker C."/>
            <person name="Ohm R.A."/>
            <person name="Evans H.C."/>
            <person name="Brachmann A."/>
            <person name="Hughes D.P."/>
        </authorList>
    </citation>
    <scope>NUCLEOTIDE SEQUENCE [LARGE SCALE GENOMIC DNA]</scope>
    <source>
        <strain evidence="1 2">SC16a</strain>
    </source>
</reference>
<evidence type="ECO:0000313" key="1">
    <source>
        <dbReference type="EMBL" id="PFH60545.1"/>
    </source>
</evidence>
<protein>
    <submittedName>
        <fullName evidence="1">Uncharacterized protein</fullName>
    </submittedName>
</protein>
<reference evidence="1 2" key="1">
    <citation type="journal article" date="2015" name="BMC Genomics">
        <title>Gene expression during zombie ant biting behavior reflects the complexity underlying fungal parasitic behavioral manipulation.</title>
        <authorList>
            <person name="de Bekker C."/>
            <person name="Ohm R.A."/>
            <person name="Loreto R.G."/>
            <person name="Sebastian A."/>
            <person name="Albert I."/>
            <person name="Merrow M."/>
            <person name="Brachmann A."/>
            <person name="Hughes D.P."/>
        </authorList>
    </citation>
    <scope>NUCLEOTIDE SEQUENCE [LARGE SCALE GENOMIC DNA]</scope>
    <source>
        <strain evidence="1 2">SC16a</strain>
    </source>
</reference>
<name>A0A2A9PGC4_OPHUN</name>
<accession>A0A2A9PGC4</accession>
<organism evidence="1 2">
    <name type="scientific">Ophiocordyceps unilateralis</name>
    <name type="common">Zombie-ant fungus</name>
    <name type="synonym">Torrubia unilateralis</name>
    <dbReference type="NCBI Taxonomy" id="268505"/>
    <lineage>
        <taxon>Eukaryota</taxon>
        <taxon>Fungi</taxon>
        <taxon>Dikarya</taxon>
        <taxon>Ascomycota</taxon>
        <taxon>Pezizomycotina</taxon>
        <taxon>Sordariomycetes</taxon>
        <taxon>Hypocreomycetidae</taxon>
        <taxon>Hypocreales</taxon>
        <taxon>Ophiocordycipitaceae</taxon>
        <taxon>Ophiocordyceps</taxon>
    </lineage>
</organism>
<keyword evidence="2" id="KW-1185">Reference proteome</keyword>
<dbReference type="Proteomes" id="UP000037136">
    <property type="component" value="Unassembled WGS sequence"/>
</dbReference>
<proteinExistence type="predicted"/>
<evidence type="ECO:0000313" key="2">
    <source>
        <dbReference type="Proteomes" id="UP000037136"/>
    </source>
</evidence>
<sequence>MSGLSSHNLVDALHTWPGVSSSHRLGSSPPTLQLISSITQTTHQLQEYTWPPKHRVHRTRHISEETGSTTLTWDAAGFRLLMTLHSLSCT</sequence>
<dbReference type="AlphaFoldDB" id="A0A2A9PGC4"/>